<comment type="caution">
    <text evidence="3">The sequence shown here is derived from an EMBL/GenBank/DDBJ whole genome shotgun (WGS) entry which is preliminary data.</text>
</comment>
<keyword evidence="1" id="KW-1133">Transmembrane helix</keyword>
<name>A0A4R8S486_9MYCO</name>
<keyword evidence="1" id="KW-0812">Transmembrane</keyword>
<feature type="transmembrane region" description="Helical" evidence="1">
    <location>
        <begin position="78"/>
        <end position="99"/>
    </location>
</feature>
<sequence length="130" mass="13588" precursor="true">MASIMLRALLIIAVVLMPLLTCPAASDAAPGLVGTSTASVNVDQVPHGLANLVSAEDHHECHPLPVVTAAVAAATGVLTGWAVVAAAVTFVVLAVCAMWRPSTHGPPRVQPHWVLSNGHERLLHFCVLRR</sequence>
<feature type="signal peptide" evidence="2">
    <location>
        <begin position="1"/>
        <end position="28"/>
    </location>
</feature>
<dbReference type="Proteomes" id="UP000295117">
    <property type="component" value="Unassembled WGS sequence"/>
</dbReference>
<keyword evidence="2" id="KW-0732">Signal</keyword>
<evidence type="ECO:0000313" key="4">
    <source>
        <dbReference type="Proteomes" id="UP000295117"/>
    </source>
</evidence>
<proteinExistence type="predicted"/>
<accession>A0A4R8S486</accession>
<evidence type="ECO:0008006" key="5">
    <source>
        <dbReference type="Google" id="ProtNLM"/>
    </source>
</evidence>
<keyword evidence="1" id="KW-0472">Membrane</keyword>
<organism evidence="3 4">
    <name type="scientific">Mycobacteroides salmoniphilum</name>
    <dbReference type="NCBI Taxonomy" id="404941"/>
    <lineage>
        <taxon>Bacteria</taxon>
        <taxon>Bacillati</taxon>
        <taxon>Actinomycetota</taxon>
        <taxon>Actinomycetes</taxon>
        <taxon>Mycobacteriales</taxon>
        <taxon>Mycobacteriaceae</taxon>
        <taxon>Mycobacteroides</taxon>
    </lineage>
</organism>
<reference evidence="3 4" key="1">
    <citation type="journal article" date="2019" name="Sci. Rep.">
        <title>Extended insight into the Mycobacterium chelonae-abscessus complex through whole genome sequencing of Mycobacterium salmoniphilum outbreak and Mycobacterium salmoniphilum-like strains.</title>
        <authorList>
            <person name="Behra P.R.K."/>
            <person name="Das S."/>
            <person name="Pettersson B.M.F."/>
            <person name="Shirreff L."/>
            <person name="DuCote T."/>
            <person name="Jacobsson K.G."/>
            <person name="Ennis D.G."/>
            <person name="Kirsebom L.A."/>
        </authorList>
    </citation>
    <scope>NUCLEOTIDE SEQUENCE [LARGE SCALE GENOMIC DNA]</scope>
    <source>
        <strain evidence="3 4">DE 4585</strain>
    </source>
</reference>
<dbReference type="AlphaFoldDB" id="A0A4R8S486"/>
<evidence type="ECO:0000256" key="1">
    <source>
        <dbReference type="SAM" id="Phobius"/>
    </source>
</evidence>
<protein>
    <recommendedName>
        <fullName evidence="5">Lipoprotein LpqS</fullName>
    </recommendedName>
</protein>
<evidence type="ECO:0000313" key="3">
    <source>
        <dbReference type="EMBL" id="TDZ79824.1"/>
    </source>
</evidence>
<evidence type="ECO:0000256" key="2">
    <source>
        <dbReference type="SAM" id="SignalP"/>
    </source>
</evidence>
<gene>
    <name evidence="3" type="ORF">DE4585_03573</name>
</gene>
<feature type="chain" id="PRO_5038407667" description="Lipoprotein LpqS" evidence="2">
    <location>
        <begin position="29"/>
        <end position="130"/>
    </location>
</feature>
<dbReference type="EMBL" id="PECH01000008">
    <property type="protein sequence ID" value="TDZ79824.1"/>
    <property type="molecule type" value="Genomic_DNA"/>
</dbReference>